<dbReference type="RefSeq" id="WP_192029797.1">
    <property type="nucleotide sequence ID" value="NZ_JACYTR010000021.1"/>
</dbReference>
<dbReference type="SUPFAM" id="SSF54593">
    <property type="entry name" value="Glyoxalase/Bleomycin resistance protein/Dihydroxybiphenyl dioxygenase"/>
    <property type="match status" value="1"/>
</dbReference>
<name>A0AAW3ZK83_9GAMM</name>
<protein>
    <submittedName>
        <fullName evidence="2">VOC family protein</fullName>
    </submittedName>
</protein>
<proteinExistence type="predicted"/>
<dbReference type="PANTHER" id="PTHR36437:SF2">
    <property type="entry name" value="GLYOXALASE_BLEOMYCIN RESISTANCE PROTEIN_DIOXYGENASE"/>
    <property type="match status" value="1"/>
</dbReference>
<comment type="caution">
    <text evidence="2">The sequence shown here is derived from an EMBL/GenBank/DDBJ whole genome shotgun (WGS) entry which is preliminary data.</text>
</comment>
<dbReference type="InterPro" id="IPR029068">
    <property type="entry name" value="Glyas_Bleomycin-R_OHBP_Dase"/>
</dbReference>
<reference evidence="2 3" key="1">
    <citation type="submission" date="2020-09" db="EMBL/GenBank/DDBJ databases">
        <title>Pseudoxanthomonas sp. CAU 1598 isolated from sand of Yaerae Beach.</title>
        <authorList>
            <person name="Kim W."/>
        </authorList>
    </citation>
    <scope>NUCLEOTIDE SEQUENCE [LARGE SCALE GENOMIC DNA]</scope>
    <source>
        <strain evidence="2 3">CAU 1598</strain>
    </source>
</reference>
<keyword evidence="3" id="KW-1185">Reference proteome</keyword>
<sequence length="131" mass="14964">MQSLAHIALLVRDYDEAIRFYVDLLGFELLQDTEQPQQHKRWVVVKPPGPGPGCSLLLARAVGDVQLACVGNQSGGRVFLFLQTDDFERDYRRYCAAGVRFVRAPAEHDYGKVAVFEDLYGNRWDLLQYRS</sequence>
<dbReference type="InterPro" id="IPR004360">
    <property type="entry name" value="Glyas_Fos-R_dOase_dom"/>
</dbReference>
<dbReference type="EMBL" id="JACYTR010000021">
    <property type="protein sequence ID" value="MBD8526378.1"/>
    <property type="molecule type" value="Genomic_DNA"/>
</dbReference>
<accession>A0AAW3ZK83</accession>
<organism evidence="2 3">
    <name type="scientific">Pseudomarimonas arenosa</name>
    <dbReference type="NCBI Taxonomy" id="2774145"/>
    <lineage>
        <taxon>Bacteria</taxon>
        <taxon>Pseudomonadati</taxon>
        <taxon>Pseudomonadota</taxon>
        <taxon>Gammaproteobacteria</taxon>
        <taxon>Lysobacterales</taxon>
        <taxon>Lysobacteraceae</taxon>
        <taxon>Pseudomarimonas</taxon>
    </lineage>
</organism>
<evidence type="ECO:0000259" key="1">
    <source>
        <dbReference type="PROSITE" id="PS51819"/>
    </source>
</evidence>
<dbReference type="CDD" id="cd07263">
    <property type="entry name" value="VOC_like"/>
    <property type="match status" value="1"/>
</dbReference>
<dbReference type="Proteomes" id="UP000613768">
    <property type="component" value="Unassembled WGS sequence"/>
</dbReference>
<dbReference type="InterPro" id="IPR037523">
    <property type="entry name" value="VOC_core"/>
</dbReference>
<dbReference type="PANTHER" id="PTHR36437">
    <property type="entry name" value="GLYOXALASE/BLEOMYCIN RESISTANCE PROTEIN/DIOXYGENASE"/>
    <property type="match status" value="1"/>
</dbReference>
<dbReference type="Pfam" id="PF00903">
    <property type="entry name" value="Glyoxalase"/>
    <property type="match status" value="1"/>
</dbReference>
<dbReference type="PROSITE" id="PS51819">
    <property type="entry name" value="VOC"/>
    <property type="match status" value="1"/>
</dbReference>
<dbReference type="AlphaFoldDB" id="A0AAW3ZK83"/>
<gene>
    <name evidence="2" type="ORF">IFO71_11580</name>
</gene>
<feature type="domain" description="VOC" evidence="1">
    <location>
        <begin position="3"/>
        <end position="129"/>
    </location>
</feature>
<evidence type="ECO:0000313" key="2">
    <source>
        <dbReference type="EMBL" id="MBD8526378.1"/>
    </source>
</evidence>
<dbReference type="Gene3D" id="3.10.180.10">
    <property type="entry name" value="2,3-Dihydroxybiphenyl 1,2-Dioxygenase, domain 1"/>
    <property type="match status" value="1"/>
</dbReference>
<evidence type="ECO:0000313" key="3">
    <source>
        <dbReference type="Proteomes" id="UP000613768"/>
    </source>
</evidence>